<reference evidence="6" key="1">
    <citation type="journal article" date="2021" name="Nat. Commun.">
        <title>Genetic determinants of endophytism in the Arabidopsis root mycobiome.</title>
        <authorList>
            <person name="Mesny F."/>
            <person name="Miyauchi S."/>
            <person name="Thiergart T."/>
            <person name="Pickel B."/>
            <person name="Atanasova L."/>
            <person name="Karlsson M."/>
            <person name="Huettel B."/>
            <person name="Barry K.W."/>
            <person name="Haridas S."/>
            <person name="Chen C."/>
            <person name="Bauer D."/>
            <person name="Andreopoulos W."/>
            <person name="Pangilinan J."/>
            <person name="LaButti K."/>
            <person name="Riley R."/>
            <person name="Lipzen A."/>
            <person name="Clum A."/>
            <person name="Drula E."/>
            <person name="Henrissat B."/>
            <person name="Kohler A."/>
            <person name="Grigoriev I.V."/>
            <person name="Martin F.M."/>
            <person name="Hacquard S."/>
        </authorList>
    </citation>
    <scope>NUCLEOTIDE SEQUENCE</scope>
    <source>
        <strain evidence="6">MPI-CAGE-CH-0235</strain>
    </source>
</reference>
<dbReference type="Proteomes" id="UP000813444">
    <property type="component" value="Unassembled WGS sequence"/>
</dbReference>
<dbReference type="InterPro" id="IPR036770">
    <property type="entry name" value="Ankyrin_rpt-contain_sf"/>
</dbReference>
<dbReference type="PANTHER" id="PTHR10039:SF16">
    <property type="entry name" value="GPI INOSITOL-DEACYLASE"/>
    <property type="match status" value="1"/>
</dbReference>
<evidence type="ECO:0000256" key="2">
    <source>
        <dbReference type="PROSITE-ProRule" id="PRU00023"/>
    </source>
</evidence>
<dbReference type="AlphaFoldDB" id="A0A8K0SYA9"/>
<feature type="domain" description="GPI inositol-deacylase winged helix" evidence="4">
    <location>
        <begin position="250"/>
        <end position="344"/>
    </location>
</feature>
<evidence type="ECO:0000259" key="4">
    <source>
        <dbReference type="Pfam" id="PF22939"/>
    </source>
</evidence>
<organism evidence="6 7">
    <name type="scientific">Stachybotrys elegans</name>
    <dbReference type="NCBI Taxonomy" id="80388"/>
    <lineage>
        <taxon>Eukaryota</taxon>
        <taxon>Fungi</taxon>
        <taxon>Dikarya</taxon>
        <taxon>Ascomycota</taxon>
        <taxon>Pezizomycotina</taxon>
        <taxon>Sordariomycetes</taxon>
        <taxon>Hypocreomycetidae</taxon>
        <taxon>Hypocreales</taxon>
        <taxon>Stachybotryaceae</taxon>
        <taxon>Stachybotrys</taxon>
    </lineage>
</organism>
<gene>
    <name evidence="6" type="ORF">B0I35DRAFT_115791</name>
</gene>
<evidence type="ECO:0000313" key="6">
    <source>
        <dbReference type="EMBL" id="KAH7325584.1"/>
    </source>
</evidence>
<dbReference type="Pfam" id="PF12796">
    <property type="entry name" value="Ank_2"/>
    <property type="match status" value="1"/>
</dbReference>
<dbReference type="EMBL" id="JAGPNK010000002">
    <property type="protein sequence ID" value="KAH7325584.1"/>
    <property type="molecule type" value="Genomic_DNA"/>
</dbReference>
<accession>A0A8K0SYA9</accession>
<protein>
    <recommendedName>
        <fullName evidence="8">NACHT domain-containing protein</fullName>
    </recommendedName>
</protein>
<evidence type="ECO:0000313" key="7">
    <source>
        <dbReference type="Proteomes" id="UP000813444"/>
    </source>
</evidence>
<dbReference type="InterPro" id="IPR054471">
    <property type="entry name" value="GPIID_WHD"/>
</dbReference>
<proteinExistence type="predicted"/>
<keyword evidence="2" id="KW-0040">ANK repeat</keyword>
<name>A0A8K0SYA9_9HYPO</name>
<dbReference type="Gene3D" id="1.25.40.20">
    <property type="entry name" value="Ankyrin repeat-containing domain"/>
    <property type="match status" value="1"/>
</dbReference>
<dbReference type="PROSITE" id="PS50088">
    <property type="entry name" value="ANK_REPEAT"/>
    <property type="match status" value="2"/>
</dbReference>
<dbReference type="PANTHER" id="PTHR10039">
    <property type="entry name" value="AMELOGENIN"/>
    <property type="match status" value="1"/>
</dbReference>
<evidence type="ECO:0000256" key="3">
    <source>
        <dbReference type="SAM" id="MobiDB-lite"/>
    </source>
</evidence>
<feature type="repeat" description="ANK" evidence="2">
    <location>
        <begin position="552"/>
        <end position="585"/>
    </location>
</feature>
<feature type="region of interest" description="Disordered" evidence="3">
    <location>
        <begin position="593"/>
        <end position="612"/>
    </location>
</feature>
<dbReference type="SMART" id="SM00248">
    <property type="entry name" value="ANK"/>
    <property type="match status" value="3"/>
</dbReference>
<keyword evidence="1" id="KW-0677">Repeat</keyword>
<evidence type="ECO:0000256" key="1">
    <source>
        <dbReference type="ARBA" id="ARBA00022737"/>
    </source>
</evidence>
<evidence type="ECO:0008006" key="8">
    <source>
        <dbReference type="Google" id="ProtNLM"/>
    </source>
</evidence>
<dbReference type="InterPro" id="IPR056884">
    <property type="entry name" value="NPHP3-like_N"/>
</dbReference>
<feature type="domain" description="Nephrocystin 3-like N-terminal" evidence="5">
    <location>
        <begin position="16"/>
        <end position="140"/>
    </location>
</feature>
<dbReference type="Pfam" id="PF22939">
    <property type="entry name" value="WHD_GPIID"/>
    <property type="match status" value="1"/>
</dbReference>
<sequence length="612" mass="68849">MGISARFIHVASRQDYKSNILIYAYISFQDRESADTYALLCSIITTIFKHMIQLHPSMNDRYIVPKAFRTLFDKNFPYREPNVSDLESVLWSLLATAKDVHIVVDGLDEAPYPRQIEVSKLLGQITRKGGGNTHVLVTSRQEIDMKSILSDIVPGLESLPISNHQVNNDIQLHLETAVTRDPYRKWPMNLHRLVVDHLTARSQGSFRWADLNLRALAQETREKDVRRALKRLPADLEETYSRILQGIEQRGKTEEARSILQWMAYANRPLTVAEVAELVAFDIRDDNSDSESENCMQFMPSDRFAEYSSILSFMGGLVEYGGNQDFQPNSRVSFAHFSVVEYLQGKNVLPGTFRLDPVKSHRFISQCCLAYLQHYDSANRGGGKSCPYPLIIYASAHLWWHSEKAHIPEKDIQVSRLGTFGSTAFQIAGFQHPGNIWQGVSNQDSLFRWKKFVFFDYDSQYPLHVAAALGEAQILQILLDAGPNHTGSYMPEDFEGTSPLHAAALREDFWKFLQMHETEPASSYGVGSSVDYKAAVRGLVKAGFDCNKGSREGWRPMHLAAFLGNLDVVGALLESVDCDVNLADDSSQTALSVAAEAGEAEENPTGSRWRKA</sequence>
<feature type="repeat" description="ANK" evidence="2">
    <location>
        <begin position="458"/>
        <end position="484"/>
    </location>
</feature>
<comment type="caution">
    <text evidence="6">The sequence shown here is derived from an EMBL/GenBank/DDBJ whole genome shotgun (WGS) entry which is preliminary data.</text>
</comment>
<dbReference type="PROSITE" id="PS50297">
    <property type="entry name" value="ANK_REP_REGION"/>
    <property type="match status" value="2"/>
</dbReference>
<evidence type="ECO:0000259" key="5">
    <source>
        <dbReference type="Pfam" id="PF24883"/>
    </source>
</evidence>
<dbReference type="Pfam" id="PF24883">
    <property type="entry name" value="NPHP3_N"/>
    <property type="match status" value="1"/>
</dbReference>
<dbReference type="OrthoDB" id="1658288at2759"/>
<keyword evidence="7" id="KW-1185">Reference proteome</keyword>
<dbReference type="InterPro" id="IPR002110">
    <property type="entry name" value="Ankyrin_rpt"/>
</dbReference>
<dbReference type="SUPFAM" id="SSF48403">
    <property type="entry name" value="Ankyrin repeat"/>
    <property type="match status" value="1"/>
</dbReference>